<dbReference type="InterPro" id="IPR023346">
    <property type="entry name" value="Lysozyme-like_dom_sf"/>
</dbReference>
<evidence type="ECO:0000313" key="2">
    <source>
        <dbReference type="Proteomes" id="UP000494301"/>
    </source>
</evidence>
<accession>A0A6J5IXL9</accession>
<organism evidence="1 2">
    <name type="scientific">Burkholderia aenigmatica</name>
    <dbReference type="NCBI Taxonomy" id="2015348"/>
    <lineage>
        <taxon>Bacteria</taxon>
        <taxon>Pseudomonadati</taxon>
        <taxon>Pseudomonadota</taxon>
        <taxon>Betaproteobacteria</taxon>
        <taxon>Burkholderiales</taxon>
        <taxon>Burkholderiaceae</taxon>
        <taxon>Burkholderia</taxon>
        <taxon>Burkholderia cepacia complex</taxon>
    </lineage>
</organism>
<dbReference type="Gene3D" id="1.10.530.10">
    <property type="match status" value="1"/>
</dbReference>
<protein>
    <submittedName>
        <fullName evidence="1">Peptidase M23</fullName>
    </submittedName>
</protein>
<proteinExistence type="predicted"/>
<reference evidence="1 2" key="1">
    <citation type="submission" date="2020-04" db="EMBL/GenBank/DDBJ databases">
        <authorList>
            <person name="Depoorter E."/>
        </authorList>
    </citation>
    <scope>NUCLEOTIDE SEQUENCE [LARGE SCALE GENOMIC DNA]</scope>
    <source>
        <strain evidence="1 2">BCC0217</strain>
    </source>
</reference>
<name>A0A6J5IXL9_9BURK</name>
<dbReference type="AlphaFoldDB" id="A0A6J5IXL9"/>
<evidence type="ECO:0000313" key="1">
    <source>
        <dbReference type="EMBL" id="CAB3962873.1"/>
    </source>
</evidence>
<gene>
    <name evidence="1" type="ORF">BLA3211_01943</name>
</gene>
<dbReference type="SUPFAM" id="SSF53955">
    <property type="entry name" value="Lysozyme-like"/>
    <property type="match status" value="1"/>
</dbReference>
<dbReference type="Proteomes" id="UP000494301">
    <property type="component" value="Unassembled WGS sequence"/>
</dbReference>
<sequence>MCLGEPAYERLKRHHQALAFWEEAVEKGLTLKAEHYHFHPLRFIREFKRCGWISIGDLARIYPDSRYRKEETPDPAAVRDRYRSHINWTLRKYYIITGARLAHFFGQGAVESHSLARMVEASSSHFSASLQPEIGGYYKNSKDSYFDYLENKNGNIDPGDGKKFRGRGMKQLTGRENYSKYWVYRGWLSASSFDKYWWGDPRRRRPQISNPELLSMVPYNCVDAGGWYWTAGSAQNKFATINNKISEADISEAAVRTVSIAINGVNKNGEPNALSERIAETQRISKITMDFP</sequence>
<dbReference type="EMBL" id="CABWIL020000006">
    <property type="protein sequence ID" value="CAB3962873.1"/>
    <property type="molecule type" value="Genomic_DNA"/>
</dbReference>